<feature type="transmembrane region" description="Helical" evidence="1">
    <location>
        <begin position="99"/>
        <end position="117"/>
    </location>
</feature>
<dbReference type="Proteomes" id="UP001597460">
    <property type="component" value="Unassembled WGS sequence"/>
</dbReference>
<dbReference type="EMBL" id="JBHULI010000024">
    <property type="protein sequence ID" value="MFD2532594.1"/>
    <property type="molecule type" value="Genomic_DNA"/>
</dbReference>
<reference evidence="3" key="1">
    <citation type="journal article" date="2019" name="Int. J. Syst. Evol. Microbiol.">
        <title>The Global Catalogue of Microorganisms (GCM) 10K type strain sequencing project: providing services to taxonomists for standard genome sequencing and annotation.</title>
        <authorList>
            <consortium name="The Broad Institute Genomics Platform"/>
            <consortium name="The Broad Institute Genome Sequencing Center for Infectious Disease"/>
            <person name="Wu L."/>
            <person name="Ma J."/>
        </authorList>
    </citation>
    <scope>NUCLEOTIDE SEQUENCE [LARGE SCALE GENOMIC DNA]</scope>
    <source>
        <strain evidence="3">KCTC 52042</strain>
    </source>
</reference>
<proteinExistence type="predicted"/>
<evidence type="ECO:0000313" key="3">
    <source>
        <dbReference type="Proteomes" id="UP001597460"/>
    </source>
</evidence>
<evidence type="ECO:0008006" key="4">
    <source>
        <dbReference type="Google" id="ProtNLM"/>
    </source>
</evidence>
<feature type="transmembrane region" description="Helical" evidence="1">
    <location>
        <begin position="124"/>
        <end position="146"/>
    </location>
</feature>
<feature type="transmembrane region" description="Helical" evidence="1">
    <location>
        <begin position="37"/>
        <end position="59"/>
    </location>
</feature>
<feature type="transmembrane region" description="Helical" evidence="1">
    <location>
        <begin position="71"/>
        <end position="93"/>
    </location>
</feature>
<feature type="transmembrane region" description="Helical" evidence="1">
    <location>
        <begin position="12"/>
        <end position="31"/>
    </location>
</feature>
<evidence type="ECO:0000256" key="1">
    <source>
        <dbReference type="SAM" id="Phobius"/>
    </source>
</evidence>
<keyword evidence="1" id="KW-1133">Transmembrane helix</keyword>
<accession>A0ABW5JLZ5</accession>
<gene>
    <name evidence="2" type="ORF">ACFSVN_09080</name>
</gene>
<dbReference type="RefSeq" id="WP_390301277.1">
    <property type="nucleotide sequence ID" value="NZ_JBHULI010000024.1"/>
</dbReference>
<keyword evidence="1" id="KW-0812">Transmembrane</keyword>
<comment type="caution">
    <text evidence="2">The sequence shown here is derived from an EMBL/GenBank/DDBJ whole genome shotgun (WGS) entry which is preliminary data.</text>
</comment>
<keyword evidence="3" id="KW-1185">Reference proteome</keyword>
<evidence type="ECO:0000313" key="2">
    <source>
        <dbReference type="EMBL" id="MFD2532594.1"/>
    </source>
</evidence>
<keyword evidence="1" id="KW-0472">Membrane</keyword>
<feature type="transmembrane region" description="Helical" evidence="1">
    <location>
        <begin position="158"/>
        <end position="180"/>
    </location>
</feature>
<name>A0ABW5JLZ5_9BACT</name>
<sequence length="188" mass="20490">MNTEQNLSKAFTYPAVVTGLLLLIPLIAMQFTEDVVWTLTDFIFAGVMIFGTGITYTLVTRKSKNAAYRAAIGFALFTGLFLIWSNLVVGLIGSENNEFNLLYFLVIGIGVMGAFIARFKAIGLMFTLFAMAATQAMITIAALLTGMAAVPGSSVYEILAVNGFFITLFVVAAMLFRYAAEEQDQEKE</sequence>
<organism evidence="2 3">
    <name type="scientific">Gracilimonas halophila</name>
    <dbReference type="NCBI Taxonomy" id="1834464"/>
    <lineage>
        <taxon>Bacteria</taxon>
        <taxon>Pseudomonadati</taxon>
        <taxon>Balneolota</taxon>
        <taxon>Balneolia</taxon>
        <taxon>Balneolales</taxon>
        <taxon>Balneolaceae</taxon>
        <taxon>Gracilimonas</taxon>
    </lineage>
</organism>
<protein>
    <recommendedName>
        <fullName evidence="4">DUF308 domain-containing protein</fullName>
    </recommendedName>
</protein>